<name>A0A6J4VMK3_9DEIN</name>
<keyword evidence="4 8" id="KW-0808">Transferase</keyword>
<dbReference type="Gene3D" id="2.30.130.10">
    <property type="entry name" value="PUA domain"/>
    <property type="match status" value="1"/>
</dbReference>
<dbReference type="EMBL" id="CADCWP010000244">
    <property type="protein sequence ID" value="CAA9580369.1"/>
    <property type="molecule type" value="Genomic_DNA"/>
</dbReference>
<dbReference type="Pfam" id="PF10672">
    <property type="entry name" value="Methyltrans_SAM"/>
    <property type="match status" value="1"/>
</dbReference>
<organism evidence="8">
    <name type="scientific">uncultured Truepera sp</name>
    <dbReference type="NCBI Taxonomy" id="543023"/>
    <lineage>
        <taxon>Bacteria</taxon>
        <taxon>Thermotogati</taxon>
        <taxon>Deinococcota</taxon>
        <taxon>Deinococci</taxon>
        <taxon>Trueperales</taxon>
        <taxon>Trueperaceae</taxon>
        <taxon>Truepera</taxon>
        <taxon>environmental samples</taxon>
    </lineage>
</organism>
<dbReference type="CDD" id="cd11572">
    <property type="entry name" value="RlmI_M_like"/>
    <property type="match status" value="1"/>
</dbReference>
<feature type="domain" description="RlmI-like PUA" evidence="7">
    <location>
        <begin position="6"/>
        <end position="62"/>
    </location>
</feature>
<proteinExistence type="predicted"/>
<keyword evidence="3 8" id="KW-0489">Methyltransferase</keyword>
<evidence type="ECO:0000256" key="5">
    <source>
        <dbReference type="ARBA" id="ARBA00022691"/>
    </source>
</evidence>
<dbReference type="PANTHER" id="PTHR42873">
    <property type="entry name" value="RIBOSOMAL RNA LARGE SUBUNIT METHYLTRANSFERASE"/>
    <property type="match status" value="1"/>
</dbReference>
<comment type="subcellular location">
    <subcellularLocation>
        <location evidence="1">Cytoplasm</location>
    </subcellularLocation>
</comment>
<dbReference type="CDD" id="cd02440">
    <property type="entry name" value="AdoMet_MTases"/>
    <property type="match status" value="1"/>
</dbReference>
<gene>
    <name evidence="8" type="ORF">AVDCRST_MAG86-2709</name>
</gene>
<evidence type="ECO:0000256" key="4">
    <source>
        <dbReference type="ARBA" id="ARBA00022679"/>
    </source>
</evidence>
<reference evidence="8" key="1">
    <citation type="submission" date="2020-02" db="EMBL/GenBank/DDBJ databases">
        <authorList>
            <person name="Meier V. D."/>
        </authorList>
    </citation>
    <scope>NUCLEOTIDE SEQUENCE</scope>
    <source>
        <strain evidence="8">AVDCRST_MAG86</strain>
    </source>
</reference>
<sequence>MFYTLVLDRSLEPALKSGHPWVYRNHLPKHTLSTGDWVRVRAGSAEAYGLFDAEGQIAVRLFGSAPPQGNWVEKRVQDALDLRARVIGPETDAYRLLYGEGDFLPGITVDRYGRFAVLRRYSPGVDSLVSVVASSVGKALKLRGVASRDDGELRALWGDLPPPELTVRENGIRLLANLYDGQKTGLFLDHRDNRQTLSRFSAGARVLNLFSYTGAFSLYAVRGGAQHVTSVDVAPAAIGDAKRNFVLNGFDPEAHTFLSTDVFALLSDYAARKEQFGVVVLDPPSFARSKRSRFAALRAYTKLNAQALRCTQPGGLLATASCTSQVSPEDFRAVLGEAALSADVRVQVIHEAGHAPDHPVPASFPEGRYLKFLVARVLP</sequence>
<evidence type="ECO:0000259" key="7">
    <source>
        <dbReference type="Pfam" id="PF17785"/>
    </source>
</evidence>
<keyword evidence="5" id="KW-0949">S-adenosyl-L-methionine</keyword>
<evidence type="ECO:0000256" key="1">
    <source>
        <dbReference type="ARBA" id="ARBA00004496"/>
    </source>
</evidence>
<dbReference type="InterPro" id="IPR041532">
    <property type="entry name" value="RlmI-like_PUA"/>
</dbReference>
<dbReference type="GO" id="GO:0008168">
    <property type="term" value="F:methyltransferase activity"/>
    <property type="evidence" value="ECO:0007669"/>
    <property type="project" value="UniProtKB-KW"/>
</dbReference>
<dbReference type="AlphaFoldDB" id="A0A6J4VMK3"/>
<dbReference type="PANTHER" id="PTHR42873:SF1">
    <property type="entry name" value="S-ADENOSYLMETHIONINE-DEPENDENT METHYLTRANSFERASE DOMAIN-CONTAINING PROTEIN"/>
    <property type="match status" value="1"/>
</dbReference>
<evidence type="ECO:0000259" key="6">
    <source>
        <dbReference type="Pfam" id="PF10672"/>
    </source>
</evidence>
<keyword evidence="2" id="KW-0963">Cytoplasm</keyword>
<feature type="domain" description="S-adenosylmethionine-dependent methyltransferase" evidence="6">
    <location>
        <begin position="133"/>
        <end position="329"/>
    </location>
</feature>
<dbReference type="SUPFAM" id="SSF53335">
    <property type="entry name" value="S-adenosyl-L-methionine-dependent methyltransferases"/>
    <property type="match status" value="1"/>
</dbReference>
<dbReference type="InterPro" id="IPR036974">
    <property type="entry name" value="PUA_sf"/>
</dbReference>
<evidence type="ECO:0000313" key="8">
    <source>
        <dbReference type="EMBL" id="CAA9580369.1"/>
    </source>
</evidence>
<dbReference type="GO" id="GO:0032259">
    <property type="term" value="P:methylation"/>
    <property type="evidence" value="ECO:0007669"/>
    <property type="project" value="UniProtKB-KW"/>
</dbReference>
<dbReference type="Gene3D" id="3.40.50.150">
    <property type="entry name" value="Vaccinia Virus protein VP39"/>
    <property type="match status" value="1"/>
</dbReference>
<dbReference type="GO" id="GO:0003723">
    <property type="term" value="F:RNA binding"/>
    <property type="evidence" value="ECO:0007669"/>
    <property type="project" value="InterPro"/>
</dbReference>
<protein>
    <submittedName>
        <fullName evidence="8">RNA methyltransferase Caur_2521</fullName>
    </submittedName>
</protein>
<dbReference type="InterPro" id="IPR019614">
    <property type="entry name" value="SAM-dep_methyl-trfase"/>
</dbReference>
<dbReference type="Pfam" id="PF17785">
    <property type="entry name" value="PUA_3"/>
    <property type="match status" value="1"/>
</dbReference>
<accession>A0A6J4VMK3</accession>
<dbReference type="Gene3D" id="3.30.750.80">
    <property type="entry name" value="RNA methyltransferase domain (HRMD) like"/>
    <property type="match status" value="1"/>
</dbReference>
<dbReference type="GO" id="GO:0005737">
    <property type="term" value="C:cytoplasm"/>
    <property type="evidence" value="ECO:0007669"/>
    <property type="project" value="UniProtKB-SubCell"/>
</dbReference>
<evidence type="ECO:0000256" key="2">
    <source>
        <dbReference type="ARBA" id="ARBA00022490"/>
    </source>
</evidence>
<evidence type="ECO:0000256" key="3">
    <source>
        <dbReference type="ARBA" id="ARBA00022603"/>
    </source>
</evidence>
<dbReference type="InterPro" id="IPR029063">
    <property type="entry name" value="SAM-dependent_MTases_sf"/>
</dbReference>